<gene>
    <name evidence="5" type="ORF">L3049_13700</name>
</gene>
<dbReference type="Proteomes" id="UP001528920">
    <property type="component" value="Unassembled WGS sequence"/>
</dbReference>
<dbReference type="InterPro" id="IPR008929">
    <property type="entry name" value="Chondroitin_lyas"/>
</dbReference>
<evidence type="ECO:0000256" key="2">
    <source>
        <dbReference type="SAM" id="SignalP"/>
    </source>
</evidence>
<protein>
    <submittedName>
        <fullName evidence="5">Heparinase II/III family protein</fullName>
    </submittedName>
</protein>
<dbReference type="SUPFAM" id="SSF48230">
    <property type="entry name" value="Chondroitin AC/alginate lyase"/>
    <property type="match status" value="1"/>
</dbReference>
<keyword evidence="6" id="KW-1185">Reference proteome</keyword>
<proteinExistence type="predicted"/>
<reference evidence="5 6" key="1">
    <citation type="submission" date="2022-01" db="EMBL/GenBank/DDBJ databases">
        <title>Labilibaculum sp. nov, a marine bacterium isolated from Antarctica.</title>
        <authorList>
            <person name="Dai W."/>
        </authorList>
    </citation>
    <scope>NUCLEOTIDE SEQUENCE [LARGE SCALE GENOMIC DNA]</scope>
    <source>
        <strain evidence="5 6">DW002</strain>
    </source>
</reference>
<dbReference type="EMBL" id="JAKJSC010000002">
    <property type="protein sequence ID" value="MDE5419055.1"/>
    <property type="molecule type" value="Genomic_DNA"/>
</dbReference>
<dbReference type="InterPro" id="IPR058849">
    <property type="entry name" value="Ulvan_lyase_2nd"/>
</dbReference>
<comment type="subcellular location">
    <subcellularLocation>
        <location evidence="1">Cell envelope</location>
    </subcellularLocation>
</comment>
<dbReference type="RefSeq" id="WP_275110384.1">
    <property type="nucleotide sequence ID" value="NZ_JAKJSC010000002.1"/>
</dbReference>
<sequence>MKVRVLKSFVICLMLILPVCAVAQEKKNSNADITKIYTHPRIYNNDNSKEAFLKSLDHTEWKKDFVEQKKQHVAKYIQLCEKDPEWLVSRLQMNWKTKHSNVYLMGGNFSHSDGEAPVPTVRYSGTRDWATDYKRQKLEDLEPYFDDERGYFLENKNTGKKEWVHPSKMGHAIEGINRNILSIVEDAAFLYWLTGDEKYAKLAEPVFLTYMDGMHYRNPPVVLDKSNQRFVSGLATFEVIHEKAVMHLSLSYDYLYKYFVQKKIDLSNSTSVFQKWGDQIIKYGIPDNNWNLFQARFLTYIALVLEDDESYENGKGQQYYLKHTFDVSTPRQIAIKDALKVYDQKTGIWPESPSYSMHVNTTLLEIMALLDNVTNANELSNFPIIEKAALACFQYLFPSGNNVGFGDSGHGTIPFENFELLIANYKKYKNKKKEQLITSLLQSNIEDGLYQRKANSLFQLNFYVDDLSAVTDEVETSALMTPTFYASNVSMFVQRMGKGDKAIMVSTVGSYGNHAHTNGISMELFANNYVHAPDMGRGRSYWSPDFKEYYAKMPAHNTVVVDGKSNYSNMRSFNPYSMDHHYPKSGEINPGFKEVSFCKVSFVEPETNADQQRLTAIINTPSGKGYVLDLFRSKTKEDTQKHEYFYHNLGHSFQLYNHADQQLKLRKTNELTSKDGQLKAYDYLTDKKEITLDGDLKAMFKIEEDGKPDNLMKVWIKGNENQSIFSVKSPKSNAISKGTGTAPKSLIGEKMPTLILRRNEQAWTNPFVLLFNPYFENGDNPINDVDFSEMQKNSACQKIKVSHSNGITNDQIVVSKSENDVVSSEDFYQKGLFSIVRVNEEKDIPDFLFASGIYQLKYNEWEILAVNTVATISIENTTEGLMVQNDNPVVLKIPITPDFKPVIIRLYDESGKYIERNGNVNRHNTNQIEFRLAKPYNKALIISE</sequence>
<evidence type="ECO:0000259" key="4">
    <source>
        <dbReference type="Pfam" id="PF26377"/>
    </source>
</evidence>
<evidence type="ECO:0000313" key="6">
    <source>
        <dbReference type="Proteomes" id="UP001528920"/>
    </source>
</evidence>
<keyword evidence="2" id="KW-0732">Signal</keyword>
<evidence type="ECO:0000256" key="1">
    <source>
        <dbReference type="ARBA" id="ARBA00004196"/>
    </source>
</evidence>
<comment type="caution">
    <text evidence="5">The sequence shown here is derived from an EMBL/GenBank/DDBJ whole genome shotgun (WGS) entry which is preliminary data.</text>
</comment>
<feature type="chain" id="PRO_5046941330" evidence="2">
    <location>
        <begin position="24"/>
        <end position="944"/>
    </location>
</feature>
<dbReference type="Pfam" id="PF07940">
    <property type="entry name" value="Hepar_II_III_C"/>
    <property type="match status" value="1"/>
</dbReference>
<dbReference type="Gene3D" id="2.70.98.70">
    <property type="match status" value="1"/>
</dbReference>
<name>A0ABT5VUX2_9BACT</name>
<dbReference type="Gene3D" id="1.50.10.100">
    <property type="entry name" value="Chondroitin AC/alginate lyase"/>
    <property type="match status" value="1"/>
</dbReference>
<dbReference type="InterPro" id="IPR012480">
    <property type="entry name" value="Hepar_II_III_C"/>
</dbReference>
<accession>A0ABT5VUX2</accession>
<feature type="signal peptide" evidence="2">
    <location>
        <begin position="1"/>
        <end position="23"/>
    </location>
</feature>
<dbReference type="Pfam" id="PF26377">
    <property type="entry name" value="Ulvan_lyase_2nd"/>
    <property type="match status" value="1"/>
</dbReference>
<evidence type="ECO:0000259" key="3">
    <source>
        <dbReference type="Pfam" id="PF07940"/>
    </source>
</evidence>
<organism evidence="5 6">
    <name type="scientific">Paralabilibaculum antarcticum</name>
    <dbReference type="NCBI Taxonomy" id="2912572"/>
    <lineage>
        <taxon>Bacteria</taxon>
        <taxon>Pseudomonadati</taxon>
        <taxon>Bacteroidota</taxon>
        <taxon>Bacteroidia</taxon>
        <taxon>Marinilabiliales</taxon>
        <taxon>Marinifilaceae</taxon>
        <taxon>Paralabilibaculum</taxon>
    </lineage>
</organism>
<feature type="domain" description="Heparinase II/III-like C-terminal" evidence="3">
    <location>
        <begin position="501"/>
        <end position="574"/>
    </location>
</feature>
<feature type="domain" description="Endo-acting ulvan lyase 2nd" evidence="4">
    <location>
        <begin position="346"/>
        <end position="455"/>
    </location>
</feature>
<evidence type="ECO:0000313" key="5">
    <source>
        <dbReference type="EMBL" id="MDE5419055.1"/>
    </source>
</evidence>